<sequence>MARKLLFFLTVGLMLAAGLITTPSHASGLPGYYSSYWYRPRTVHVKYPVKVYQMNPENLRVKQKMVLLENSKIQVENTTTWGWVVKAPYLQRSSNTIWVVKGIYHQGWMKW</sequence>
<dbReference type="RefSeq" id="WP_121979402.1">
    <property type="nucleotide sequence ID" value="NZ_JBHTLH010000015.1"/>
</dbReference>
<reference evidence="3" key="1">
    <citation type="journal article" date="2019" name="Int. J. Syst. Evol. Microbiol.">
        <title>The Global Catalogue of Microorganisms (GCM) 10K type strain sequencing project: providing services to taxonomists for standard genome sequencing and annotation.</title>
        <authorList>
            <consortium name="The Broad Institute Genomics Platform"/>
            <consortium name="The Broad Institute Genome Sequencing Center for Infectious Disease"/>
            <person name="Wu L."/>
            <person name="Ma J."/>
        </authorList>
    </citation>
    <scope>NUCLEOTIDE SEQUENCE [LARGE SCALE GENOMIC DNA]</scope>
    <source>
        <strain evidence="3">CCUG 71848</strain>
    </source>
</reference>
<organism evidence="2 3">
    <name type="scientific">Lentilactobacillus raoultii</name>
    <dbReference type="NCBI Taxonomy" id="1987503"/>
    <lineage>
        <taxon>Bacteria</taxon>
        <taxon>Bacillati</taxon>
        <taxon>Bacillota</taxon>
        <taxon>Bacilli</taxon>
        <taxon>Lactobacillales</taxon>
        <taxon>Lactobacillaceae</taxon>
        <taxon>Lentilactobacillus</taxon>
    </lineage>
</organism>
<gene>
    <name evidence="2" type="ORF">ACFQ22_05215</name>
</gene>
<comment type="caution">
    <text evidence="2">The sequence shown here is derived from an EMBL/GenBank/DDBJ whole genome shotgun (WGS) entry which is preliminary data.</text>
</comment>
<accession>A0ABW3PIQ0</accession>
<feature type="signal peptide" evidence="1">
    <location>
        <begin position="1"/>
        <end position="26"/>
    </location>
</feature>
<feature type="chain" id="PRO_5046715019" evidence="1">
    <location>
        <begin position="27"/>
        <end position="111"/>
    </location>
</feature>
<keyword evidence="1" id="KW-0732">Signal</keyword>
<name>A0ABW3PIQ0_9LACO</name>
<protein>
    <submittedName>
        <fullName evidence="2">Uncharacterized protein</fullName>
    </submittedName>
</protein>
<proteinExistence type="predicted"/>
<evidence type="ECO:0000256" key="1">
    <source>
        <dbReference type="SAM" id="SignalP"/>
    </source>
</evidence>
<evidence type="ECO:0000313" key="3">
    <source>
        <dbReference type="Proteomes" id="UP001597156"/>
    </source>
</evidence>
<dbReference type="EMBL" id="JBHTLH010000015">
    <property type="protein sequence ID" value="MFD1124765.1"/>
    <property type="molecule type" value="Genomic_DNA"/>
</dbReference>
<dbReference type="Proteomes" id="UP001597156">
    <property type="component" value="Unassembled WGS sequence"/>
</dbReference>
<evidence type="ECO:0000313" key="2">
    <source>
        <dbReference type="EMBL" id="MFD1124765.1"/>
    </source>
</evidence>
<keyword evidence="3" id="KW-1185">Reference proteome</keyword>